<feature type="transmembrane region" description="Helical" evidence="1">
    <location>
        <begin position="49"/>
        <end position="70"/>
    </location>
</feature>
<dbReference type="Gene3D" id="1.10.287.70">
    <property type="match status" value="1"/>
</dbReference>
<evidence type="ECO:0000256" key="1">
    <source>
        <dbReference type="SAM" id="Phobius"/>
    </source>
</evidence>
<evidence type="ECO:0000259" key="2">
    <source>
        <dbReference type="Pfam" id="PF07885"/>
    </source>
</evidence>
<comment type="caution">
    <text evidence="3">The sequence shown here is derived from an EMBL/GenBank/DDBJ whole genome shotgun (WGS) entry which is preliminary data.</text>
</comment>
<feature type="transmembrane region" description="Helical" evidence="1">
    <location>
        <begin position="15"/>
        <end position="37"/>
    </location>
</feature>
<sequence length="179" mass="19236">MVGTHRTNGAIRRRAALRVTVRSCATSAIGLGIYFWVPLDAVFTTGTVLTLAGCLTVVLLVVLQQAWVIVGSSYPRLRAVQALATVIPLYLLLFASAHCVMENSDVSAYSEPLSRLDALYFTITVFSSVGFGDVAPRTEPARTLTMAQMLGDLVIVGLVVQVLLGAVRQGLDRRNAREG</sequence>
<reference evidence="4" key="1">
    <citation type="journal article" date="2019" name="Int. J. Syst. Evol. Microbiol.">
        <title>The Global Catalogue of Microorganisms (GCM) 10K type strain sequencing project: providing services to taxonomists for standard genome sequencing and annotation.</title>
        <authorList>
            <consortium name="The Broad Institute Genomics Platform"/>
            <consortium name="The Broad Institute Genome Sequencing Center for Infectious Disease"/>
            <person name="Wu L."/>
            <person name="Ma J."/>
        </authorList>
    </citation>
    <scope>NUCLEOTIDE SEQUENCE [LARGE SCALE GENOMIC DNA]</scope>
    <source>
        <strain evidence="4">JCM 9377</strain>
    </source>
</reference>
<organism evidence="3 4">
    <name type="scientific">Actinocorallia longicatena</name>
    <dbReference type="NCBI Taxonomy" id="111803"/>
    <lineage>
        <taxon>Bacteria</taxon>
        <taxon>Bacillati</taxon>
        <taxon>Actinomycetota</taxon>
        <taxon>Actinomycetes</taxon>
        <taxon>Streptosporangiales</taxon>
        <taxon>Thermomonosporaceae</taxon>
        <taxon>Actinocorallia</taxon>
    </lineage>
</organism>
<feature type="transmembrane region" description="Helical" evidence="1">
    <location>
        <begin position="77"/>
        <end position="98"/>
    </location>
</feature>
<keyword evidence="4" id="KW-1185">Reference proteome</keyword>
<keyword evidence="3" id="KW-0813">Transport</keyword>
<dbReference type="SUPFAM" id="SSF81324">
    <property type="entry name" value="Voltage-gated potassium channels"/>
    <property type="match status" value="1"/>
</dbReference>
<dbReference type="Proteomes" id="UP001501237">
    <property type="component" value="Unassembled WGS sequence"/>
</dbReference>
<dbReference type="Pfam" id="PF07885">
    <property type="entry name" value="Ion_trans_2"/>
    <property type="match status" value="1"/>
</dbReference>
<proteinExistence type="predicted"/>
<protein>
    <submittedName>
        <fullName evidence="3">Potassium channel family protein</fullName>
    </submittedName>
</protein>
<dbReference type="InterPro" id="IPR013099">
    <property type="entry name" value="K_chnl_dom"/>
</dbReference>
<keyword evidence="3" id="KW-0406">Ion transport</keyword>
<feature type="transmembrane region" description="Helical" evidence="1">
    <location>
        <begin position="147"/>
        <end position="167"/>
    </location>
</feature>
<gene>
    <name evidence="3" type="ORF">GCM10010468_21030</name>
</gene>
<keyword evidence="1" id="KW-0812">Transmembrane</keyword>
<dbReference type="RefSeq" id="WP_344825446.1">
    <property type="nucleotide sequence ID" value="NZ_BAAAUV010000004.1"/>
</dbReference>
<dbReference type="EMBL" id="BAAAUV010000004">
    <property type="protein sequence ID" value="GAA3205823.1"/>
    <property type="molecule type" value="Genomic_DNA"/>
</dbReference>
<keyword evidence="3" id="KW-0407">Ion channel</keyword>
<name>A0ABP6Q5N9_9ACTN</name>
<feature type="domain" description="Potassium channel" evidence="2">
    <location>
        <begin position="100"/>
        <end position="167"/>
    </location>
</feature>
<accession>A0ABP6Q5N9</accession>
<keyword evidence="1" id="KW-0472">Membrane</keyword>
<evidence type="ECO:0000313" key="3">
    <source>
        <dbReference type="EMBL" id="GAA3205823.1"/>
    </source>
</evidence>
<dbReference type="GO" id="GO:0034220">
    <property type="term" value="P:monoatomic ion transmembrane transport"/>
    <property type="evidence" value="ECO:0007669"/>
    <property type="project" value="UniProtKB-KW"/>
</dbReference>
<keyword evidence="1" id="KW-1133">Transmembrane helix</keyword>
<evidence type="ECO:0000313" key="4">
    <source>
        <dbReference type="Proteomes" id="UP001501237"/>
    </source>
</evidence>